<keyword evidence="1" id="KW-0732">Signal</keyword>
<dbReference type="Pfam" id="PF13628">
    <property type="entry name" value="DUF4142"/>
    <property type="match status" value="1"/>
</dbReference>
<gene>
    <name evidence="3" type="ORF">IGX34_18460</name>
</gene>
<dbReference type="Gene3D" id="1.20.1260.10">
    <property type="match status" value="1"/>
</dbReference>
<protein>
    <submittedName>
        <fullName evidence="3">DUF4142 domain-containing protein</fullName>
    </submittedName>
</protein>
<evidence type="ECO:0000256" key="1">
    <source>
        <dbReference type="SAM" id="SignalP"/>
    </source>
</evidence>
<name>A0ABR9GEA0_9GAMM</name>
<keyword evidence="4" id="KW-1185">Reference proteome</keyword>
<dbReference type="EMBL" id="JACZZA010000013">
    <property type="protein sequence ID" value="MBE1162372.1"/>
    <property type="molecule type" value="Genomic_DNA"/>
</dbReference>
<evidence type="ECO:0000259" key="2">
    <source>
        <dbReference type="Pfam" id="PF13628"/>
    </source>
</evidence>
<dbReference type="InterPro" id="IPR025419">
    <property type="entry name" value="DUF4142"/>
</dbReference>
<dbReference type="RefSeq" id="WP_192557215.1">
    <property type="nucleotide sequence ID" value="NZ_JACZZA010000013.1"/>
</dbReference>
<proteinExistence type="predicted"/>
<feature type="domain" description="DUF4142" evidence="2">
    <location>
        <begin position="30"/>
        <end position="162"/>
    </location>
</feature>
<reference evidence="3 4" key="1">
    <citation type="submission" date="2020-09" db="EMBL/GenBank/DDBJ databases">
        <title>Dyella sp. 7MK23 isolated from forest soil.</title>
        <authorList>
            <person name="Fu J."/>
        </authorList>
    </citation>
    <scope>NUCLEOTIDE SEQUENCE [LARGE SCALE GENOMIC DNA]</scope>
    <source>
        <strain evidence="3 4">7MK23</strain>
    </source>
</reference>
<evidence type="ECO:0000313" key="4">
    <source>
        <dbReference type="Proteomes" id="UP000651010"/>
    </source>
</evidence>
<evidence type="ECO:0000313" key="3">
    <source>
        <dbReference type="EMBL" id="MBE1162372.1"/>
    </source>
</evidence>
<dbReference type="InterPro" id="IPR012347">
    <property type="entry name" value="Ferritin-like"/>
</dbReference>
<comment type="caution">
    <text evidence="3">The sequence shown here is derived from an EMBL/GenBank/DDBJ whole genome shotgun (WGS) entry which is preliminary data.</text>
</comment>
<accession>A0ABR9GEA0</accession>
<feature type="chain" id="PRO_5046229989" evidence="1">
    <location>
        <begin position="24"/>
        <end position="166"/>
    </location>
</feature>
<feature type="signal peptide" evidence="1">
    <location>
        <begin position="1"/>
        <end position="23"/>
    </location>
</feature>
<dbReference type="PANTHER" id="PTHR38593">
    <property type="entry name" value="BLR2558 PROTEIN"/>
    <property type="match status" value="1"/>
</dbReference>
<dbReference type="PANTHER" id="PTHR38593:SF1">
    <property type="entry name" value="BLR2558 PROTEIN"/>
    <property type="match status" value="1"/>
</dbReference>
<sequence>MKSHLSALLVLAVAVALPLSANAAENVSATDQAFVAMVSQGGMFEVKAGQLAADQGSTQDIKDQGSTEAHDHQLVGDKLSTIAKGAGIPVADTLNASFQKKLDDLKALSGPAFDTAYLSSMNDIHSKDGAAFAKEAASGTNPDLRAFAAETHRIVVRHQGELHAKP</sequence>
<organism evidence="3 4">
    <name type="scientific">Dyella acidiphila</name>
    <dbReference type="NCBI Taxonomy" id="2775866"/>
    <lineage>
        <taxon>Bacteria</taxon>
        <taxon>Pseudomonadati</taxon>
        <taxon>Pseudomonadota</taxon>
        <taxon>Gammaproteobacteria</taxon>
        <taxon>Lysobacterales</taxon>
        <taxon>Rhodanobacteraceae</taxon>
        <taxon>Dyella</taxon>
    </lineage>
</organism>
<dbReference type="Proteomes" id="UP000651010">
    <property type="component" value="Unassembled WGS sequence"/>
</dbReference>